<dbReference type="Proteomes" id="UP000179047">
    <property type="component" value="Unassembled WGS sequence"/>
</dbReference>
<proteinExistence type="predicted"/>
<accession>A0A1F8GS37</accession>
<comment type="caution">
    <text evidence="1">The sequence shown here is derived from an EMBL/GenBank/DDBJ whole genome shotgun (WGS) entry which is preliminary data.</text>
</comment>
<organism evidence="1 2">
    <name type="scientific">Candidatus Yanofskybacteria bacterium RIFCSPLOWO2_01_FULL_49_25</name>
    <dbReference type="NCBI Taxonomy" id="1802701"/>
    <lineage>
        <taxon>Bacteria</taxon>
        <taxon>Candidatus Yanofskyibacteriota</taxon>
    </lineage>
</organism>
<dbReference type="AlphaFoldDB" id="A0A1F8GS37"/>
<dbReference type="STRING" id="1802701.A3A33_04095"/>
<protein>
    <recommendedName>
        <fullName evidence="3">HD domain-containing protein</fullName>
    </recommendedName>
</protein>
<sequence length="188" mass="21678">MSNLIQKSRDLMKRQTKKNGAPAWALTELAVRKGKELAKRCGVDEELVVVSPYLAHVVFSKKPKNDIQRHHPKLSSKFARTYLQRWKIDASRQEIICNAIEAHHGHVPIKSREAEVMKNAECFKFLTLEGIILFFHDLGMRGMNIDEAVDYIRYKVRQKFGYLTLSVCKQEARKNKKQIDTLLATLAN</sequence>
<reference evidence="1 2" key="1">
    <citation type="journal article" date="2016" name="Nat. Commun.">
        <title>Thousands of microbial genomes shed light on interconnected biogeochemical processes in an aquifer system.</title>
        <authorList>
            <person name="Anantharaman K."/>
            <person name="Brown C.T."/>
            <person name="Hug L.A."/>
            <person name="Sharon I."/>
            <person name="Castelle C.J."/>
            <person name="Probst A.J."/>
            <person name="Thomas B.C."/>
            <person name="Singh A."/>
            <person name="Wilkins M.J."/>
            <person name="Karaoz U."/>
            <person name="Brodie E.L."/>
            <person name="Williams K.H."/>
            <person name="Hubbard S.S."/>
            <person name="Banfield J.F."/>
        </authorList>
    </citation>
    <scope>NUCLEOTIDE SEQUENCE [LARGE SCALE GENOMIC DNA]</scope>
</reference>
<evidence type="ECO:0000313" key="2">
    <source>
        <dbReference type="Proteomes" id="UP000179047"/>
    </source>
</evidence>
<evidence type="ECO:0008006" key="3">
    <source>
        <dbReference type="Google" id="ProtNLM"/>
    </source>
</evidence>
<dbReference type="EMBL" id="MGKP01000024">
    <property type="protein sequence ID" value="OGN28091.1"/>
    <property type="molecule type" value="Genomic_DNA"/>
</dbReference>
<dbReference type="Gene3D" id="1.10.3210.10">
    <property type="entry name" value="Hypothetical protein af1432"/>
    <property type="match status" value="1"/>
</dbReference>
<name>A0A1F8GS37_9BACT</name>
<dbReference type="SUPFAM" id="SSF109604">
    <property type="entry name" value="HD-domain/PDEase-like"/>
    <property type="match status" value="1"/>
</dbReference>
<gene>
    <name evidence="1" type="ORF">A3A33_04095</name>
</gene>
<evidence type="ECO:0000313" key="1">
    <source>
        <dbReference type="EMBL" id="OGN28091.1"/>
    </source>
</evidence>